<dbReference type="Proteomes" id="UP000182715">
    <property type="component" value="Unassembled WGS sequence"/>
</dbReference>
<protein>
    <submittedName>
        <fullName evidence="1">Uncharacterized protein</fullName>
    </submittedName>
</protein>
<organism evidence="1 2">
    <name type="scientific">Neisseria meningitidis serogroup B</name>
    <dbReference type="NCBI Taxonomy" id="491"/>
    <lineage>
        <taxon>Bacteria</taxon>
        <taxon>Pseudomonadati</taxon>
        <taxon>Pseudomonadota</taxon>
        <taxon>Betaproteobacteria</taxon>
        <taxon>Neisseriales</taxon>
        <taxon>Neisseriaceae</taxon>
        <taxon>Neisseria</taxon>
    </lineage>
</organism>
<name>A0A0H5Q8I3_NEIMI</name>
<proteinExistence type="predicted"/>
<sequence>MKKTGKYLIYAAAFTAFCFAFQENRSEAKQPDITLSASLCEQFNILNAKDMDAEQVALSKECDIIESSHDWEKEYGNLNEQEMLAGIVYE</sequence>
<evidence type="ECO:0000313" key="1">
    <source>
        <dbReference type="EMBL" id="CRY98238.1"/>
    </source>
</evidence>
<accession>A0A0H5Q8I3</accession>
<dbReference type="AlphaFoldDB" id="A0A0H5Q8I3"/>
<reference evidence="1 2" key="1">
    <citation type="submission" date="2014-11" db="EMBL/GenBank/DDBJ databases">
        <authorList>
            <person name="Diene M.Seydina."/>
        </authorList>
    </citation>
    <scope>NUCLEOTIDE SEQUENCE [LARGE SCALE GENOMIC DNA]</scope>
    <source>
        <strain evidence="1 2">Neisseria meningitidis CHUV</strain>
    </source>
</reference>
<dbReference type="EMBL" id="CVTF01000020">
    <property type="protein sequence ID" value="CRY98238.1"/>
    <property type="molecule type" value="Genomic_DNA"/>
</dbReference>
<evidence type="ECO:0000313" key="2">
    <source>
        <dbReference type="Proteomes" id="UP000182715"/>
    </source>
</evidence>